<feature type="compositionally biased region" description="Gly residues" evidence="1">
    <location>
        <begin position="212"/>
        <end position="224"/>
    </location>
</feature>
<proteinExistence type="predicted"/>
<organism evidence="4 5">
    <name type="scientific">Agromyces kandeliae</name>
    <dbReference type="NCBI Taxonomy" id="2666141"/>
    <lineage>
        <taxon>Bacteria</taxon>
        <taxon>Bacillati</taxon>
        <taxon>Actinomycetota</taxon>
        <taxon>Actinomycetes</taxon>
        <taxon>Micrococcales</taxon>
        <taxon>Microbacteriaceae</taxon>
        <taxon>Agromyces</taxon>
    </lineage>
</organism>
<accession>A0A6L5R086</accession>
<reference evidence="4 5" key="1">
    <citation type="submission" date="2019-11" db="EMBL/GenBank/DDBJ databases">
        <title>Agromyces kandeliae sp. nov., isolated from mangrove soil.</title>
        <authorList>
            <person name="Wang R."/>
        </authorList>
    </citation>
    <scope>NUCLEOTIDE SEQUENCE [LARGE SCALE GENOMIC DNA]</scope>
    <source>
        <strain evidence="4 5">Q22</strain>
    </source>
</reference>
<feature type="compositionally biased region" description="Low complexity" evidence="1">
    <location>
        <begin position="225"/>
        <end position="234"/>
    </location>
</feature>
<keyword evidence="2" id="KW-1133">Transmembrane helix</keyword>
<keyword evidence="2" id="KW-0472">Membrane</keyword>
<keyword evidence="5" id="KW-1185">Reference proteome</keyword>
<dbReference type="AlphaFoldDB" id="A0A6L5R086"/>
<evidence type="ECO:0000259" key="3">
    <source>
        <dbReference type="Pfam" id="PF03703"/>
    </source>
</evidence>
<feature type="region of interest" description="Disordered" evidence="1">
    <location>
        <begin position="1"/>
        <end position="34"/>
    </location>
</feature>
<feature type="domain" description="YdbS-like PH" evidence="3">
    <location>
        <begin position="119"/>
        <end position="186"/>
    </location>
</feature>
<feature type="transmembrane region" description="Helical" evidence="2">
    <location>
        <begin position="69"/>
        <end position="88"/>
    </location>
</feature>
<dbReference type="Proteomes" id="UP000476511">
    <property type="component" value="Unassembled WGS sequence"/>
</dbReference>
<evidence type="ECO:0000313" key="4">
    <source>
        <dbReference type="EMBL" id="MRX43295.1"/>
    </source>
</evidence>
<protein>
    <submittedName>
        <fullName evidence="4">PH domain-containing protein</fullName>
    </submittedName>
</protein>
<evidence type="ECO:0000313" key="5">
    <source>
        <dbReference type="Proteomes" id="UP000476511"/>
    </source>
</evidence>
<feature type="transmembrane region" description="Helical" evidence="2">
    <location>
        <begin position="94"/>
        <end position="113"/>
    </location>
</feature>
<dbReference type="EMBL" id="WKJD01000009">
    <property type="protein sequence ID" value="MRX43295.1"/>
    <property type="molecule type" value="Genomic_DNA"/>
</dbReference>
<dbReference type="Pfam" id="PF03703">
    <property type="entry name" value="bPH_2"/>
    <property type="match status" value="1"/>
</dbReference>
<evidence type="ECO:0000256" key="1">
    <source>
        <dbReference type="SAM" id="MobiDB-lite"/>
    </source>
</evidence>
<dbReference type="InterPro" id="IPR005182">
    <property type="entry name" value="YdbS-like_PH"/>
</dbReference>
<sequence>MPRTRSRAPSPPSGAPPRRSAGSSPRSHPDGAHVTADARSIFDPRVERFLIADEGEVVVDEVAKHWAAIVKPVLGLVASVPLLLLAFVVPPQAWWLPAVLAIGLACYCLWRILQAQMDRFVITNMRVFRVHGILTQNIATMPLSRILDISVHRPVLGRIFGFGHIVFESAAQRQGLNEIRYVGSPNERDLTIQRVIARAGLRGPVNRATGVPLGGGPGAAGGGSQASSATGSAPRVAPATSERADGLGPNDTVPIERI</sequence>
<name>A0A6L5R086_9MICO</name>
<feature type="compositionally biased region" description="Low complexity" evidence="1">
    <location>
        <begin position="16"/>
        <end position="26"/>
    </location>
</feature>
<evidence type="ECO:0000256" key="2">
    <source>
        <dbReference type="SAM" id="Phobius"/>
    </source>
</evidence>
<dbReference type="PANTHER" id="PTHR37938">
    <property type="entry name" value="BLL0215 PROTEIN"/>
    <property type="match status" value="1"/>
</dbReference>
<dbReference type="PANTHER" id="PTHR37938:SF1">
    <property type="entry name" value="BLL0215 PROTEIN"/>
    <property type="match status" value="1"/>
</dbReference>
<feature type="region of interest" description="Disordered" evidence="1">
    <location>
        <begin position="207"/>
        <end position="258"/>
    </location>
</feature>
<gene>
    <name evidence="4" type="ORF">GJR97_06095</name>
</gene>
<keyword evidence="2" id="KW-0812">Transmembrane</keyword>
<comment type="caution">
    <text evidence="4">The sequence shown here is derived from an EMBL/GenBank/DDBJ whole genome shotgun (WGS) entry which is preliminary data.</text>
</comment>